<dbReference type="RefSeq" id="WP_090873049.1">
    <property type="nucleotide sequence ID" value="NZ_FOHE01000035.1"/>
</dbReference>
<name>A0A1I0HH16_9BACI</name>
<evidence type="ECO:0008006" key="3">
    <source>
        <dbReference type="Google" id="ProtNLM"/>
    </source>
</evidence>
<keyword evidence="2" id="KW-1185">Reference proteome</keyword>
<dbReference type="EMBL" id="FOHE01000035">
    <property type="protein sequence ID" value="SET83155.1"/>
    <property type="molecule type" value="Genomic_DNA"/>
</dbReference>
<protein>
    <recommendedName>
        <fullName evidence="3">Lipoprotein</fullName>
    </recommendedName>
</protein>
<dbReference type="AlphaFoldDB" id="A0A1I0HH16"/>
<sequence length="180" mass="20494">MRKSIIFLFVFIGVLLVGCKDGQQETVSKNDNIEQNDVDQERAEKSTRPRDLSLEGRSIVIPSARYSSCWDESNCSIKPENPEEALPDERVFQANKFYTVNSAEVLTFITSATSAYKGELIAPDLIEVTQFYNDNKEKIEVSNNQLSAPSEKGTYYLNVHAKWEDQIKGEAYYAFKLFVK</sequence>
<accession>A0A1I0HH16</accession>
<evidence type="ECO:0000313" key="2">
    <source>
        <dbReference type="Proteomes" id="UP000198618"/>
    </source>
</evidence>
<gene>
    <name evidence="1" type="ORF">SAMN05216389_1355</name>
</gene>
<organism evidence="1 2">
    <name type="scientific">Oceanobacillus limi</name>
    <dbReference type="NCBI Taxonomy" id="930131"/>
    <lineage>
        <taxon>Bacteria</taxon>
        <taxon>Bacillati</taxon>
        <taxon>Bacillota</taxon>
        <taxon>Bacilli</taxon>
        <taxon>Bacillales</taxon>
        <taxon>Bacillaceae</taxon>
        <taxon>Oceanobacillus</taxon>
    </lineage>
</organism>
<proteinExistence type="predicted"/>
<dbReference type="OrthoDB" id="1797983at2"/>
<reference evidence="1 2" key="1">
    <citation type="submission" date="2016-10" db="EMBL/GenBank/DDBJ databases">
        <authorList>
            <person name="de Groot N.N."/>
        </authorList>
    </citation>
    <scope>NUCLEOTIDE SEQUENCE [LARGE SCALE GENOMIC DNA]</scope>
    <source>
        <strain evidence="1 2">IBRC-M 10780</strain>
    </source>
</reference>
<dbReference type="PROSITE" id="PS51257">
    <property type="entry name" value="PROKAR_LIPOPROTEIN"/>
    <property type="match status" value="1"/>
</dbReference>
<evidence type="ECO:0000313" key="1">
    <source>
        <dbReference type="EMBL" id="SET83155.1"/>
    </source>
</evidence>
<dbReference type="Proteomes" id="UP000198618">
    <property type="component" value="Unassembled WGS sequence"/>
</dbReference>